<evidence type="ECO:0000256" key="2">
    <source>
        <dbReference type="ARBA" id="ARBA00009810"/>
    </source>
</evidence>
<evidence type="ECO:0000256" key="14">
    <source>
        <dbReference type="PROSITE-ProRule" id="PRU01360"/>
    </source>
</evidence>
<proteinExistence type="inferred from homology"/>
<dbReference type="PANTHER" id="PTHR32552">
    <property type="entry name" value="FERRICHROME IRON RECEPTOR-RELATED"/>
    <property type="match status" value="1"/>
</dbReference>
<keyword evidence="7" id="KW-0732">Signal</keyword>
<keyword evidence="4 14" id="KW-1134">Transmembrane beta strand</keyword>
<comment type="similarity">
    <text evidence="2 14 15">Belongs to the TonB-dependent receptor family.</text>
</comment>
<dbReference type="Gene3D" id="2.40.170.20">
    <property type="entry name" value="TonB-dependent receptor, beta-barrel domain"/>
    <property type="match status" value="1"/>
</dbReference>
<evidence type="ECO:0000259" key="16">
    <source>
        <dbReference type="Pfam" id="PF00593"/>
    </source>
</evidence>
<dbReference type="PANTHER" id="PTHR32552:SF68">
    <property type="entry name" value="FERRICHROME OUTER MEMBRANE TRANSPORTER_PHAGE RECEPTOR"/>
    <property type="match status" value="1"/>
</dbReference>
<dbReference type="InterPro" id="IPR012910">
    <property type="entry name" value="Plug_dom"/>
</dbReference>
<keyword evidence="3 14" id="KW-0813">Transport</keyword>
<evidence type="ECO:0000256" key="5">
    <source>
        <dbReference type="ARBA" id="ARBA00022496"/>
    </source>
</evidence>
<dbReference type="PROSITE" id="PS52016">
    <property type="entry name" value="TONB_DEPENDENT_REC_3"/>
    <property type="match status" value="1"/>
</dbReference>
<reference evidence="18" key="1">
    <citation type="submission" date="2020-02" db="EMBL/GenBank/DDBJ databases">
        <authorList>
            <person name="Meier V. D."/>
        </authorList>
    </citation>
    <scope>NUCLEOTIDE SEQUENCE</scope>
    <source>
        <strain evidence="18">AVDCRST_MAG51</strain>
    </source>
</reference>
<dbReference type="Pfam" id="PF00593">
    <property type="entry name" value="TonB_dep_Rec_b-barrel"/>
    <property type="match status" value="1"/>
</dbReference>
<keyword evidence="13 14" id="KW-0998">Cell outer membrane</keyword>
<dbReference type="GO" id="GO:0015344">
    <property type="term" value="F:siderophore uptake transmembrane transporter activity"/>
    <property type="evidence" value="ECO:0007669"/>
    <property type="project" value="TreeGrafter"/>
</dbReference>
<protein>
    <submittedName>
        <fullName evidence="18">TonB-dependent receptor</fullName>
    </submittedName>
</protein>
<evidence type="ECO:0000256" key="6">
    <source>
        <dbReference type="ARBA" id="ARBA00022692"/>
    </source>
</evidence>
<keyword evidence="12 18" id="KW-0675">Receptor</keyword>
<keyword evidence="10 15" id="KW-0798">TonB box</keyword>
<keyword evidence="5" id="KW-0410">Iron transport</keyword>
<evidence type="ECO:0000256" key="15">
    <source>
        <dbReference type="RuleBase" id="RU003357"/>
    </source>
</evidence>
<gene>
    <name evidence="18" type="ORF">AVDCRST_MAG51-2743</name>
</gene>
<evidence type="ECO:0000256" key="12">
    <source>
        <dbReference type="ARBA" id="ARBA00023170"/>
    </source>
</evidence>
<feature type="domain" description="TonB-dependent receptor-like beta-barrel" evidence="16">
    <location>
        <begin position="196"/>
        <end position="626"/>
    </location>
</feature>
<dbReference type="GO" id="GO:0009279">
    <property type="term" value="C:cell outer membrane"/>
    <property type="evidence" value="ECO:0007669"/>
    <property type="project" value="UniProtKB-SubCell"/>
</dbReference>
<dbReference type="Pfam" id="PF07715">
    <property type="entry name" value="Plug"/>
    <property type="match status" value="1"/>
</dbReference>
<evidence type="ECO:0000256" key="10">
    <source>
        <dbReference type="ARBA" id="ARBA00023077"/>
    </source>
</evidence>
<dbReference type="AlphaFoldDB" id="A0A6J4Q4A4"/>
<keyword evidence="11 14" id="KW-0472">Membrane</keyword>
<dbReference type="CDD" id="cd01347">
    <property type="entry name" value="ligand_gated_channel"/>
    <property type="match status" value="1"/>
</dbReference>
<evidence type="ECO:0000256" key="1">
    <source>
        <dbReference type="ARBA" id="ARBA00004571"/>
    </source>
</evidence>
<evidence type="ECO:0000313" key="18">
    <source>
        <dbReference type="EMBL" id="CAA9432632.1"/>
    </source>
</evidence>
<dbReference type="Gene3D" id="2.170.130.10">
    <property type="entry name" value="TonB-dependent receptor, plug domain"/>
    <property type="match status" value="1"/>
</dbReference>
<evidence type="ECO:0000256" key="3">
    <source>
        <dbReference type="ARBA" id="ARBA00022448"/>
    </source>
</evidence>
<organism evidence="18">
    <name type="scientific">uncultured Ramlibacter sp</name>
    <dbReference type="NCBI Taxonomy" id="260755"/>
    <lineage>
        <taxon>Bacteria</taxon>
        <taxon>Pseudomonadati</taxon>
        <taxon>Pseudomonadota</taxon>
        <taxon>Betaproteobacteria</taxon>
        <taxon>Burkholderiales</taxon>
        <taxon>Comamonadaceae</taxon>
        <taxon>Ramlibacter</taxon>
        <taxon>environmental samples</taxon>
    </lineage>
</organism>
<keyword evidence="6 14" id="KW-0812">Transmembrane</keyword>
<keyword evidence="9" id="KW-0406">Ion transport</keyword>
<evidence type="ECO:0000256" key="8">
    <source>
        <dbReference type="ARBA" id="ARBA00023004"/>
    </source>
</evidence>
<evidence type="ECO:0000259" key="17">
    <source>
        <dbReference type="Pfam" id="PF07715"/>
    </source>
</evidence>
<dbReference type="InterPro" id="IPR037066">
    <property type="entry name" value="Plug_dom_sf"/>
</dbReference>
<dbReference type="InterPro" id="IPR039426">
    <property type="entry name" value="TonB-dep_rcpt-like"/>
</dbReference>
<name>A0A6J4Q4A4_9BURK</name>
<dbReference type="InterPro" id="IPR000531">
    <property type="entry name" value="Beta-barrel_TonB"/>
</dbReference>
<keyword evidence="8" id="KW-0408">Iron</keyword>
<evidence type="ECO:0000256" key="9">
    <source>
        <dbReference type="ARBA" id="ARBA00023065"/>
    </source>
</evidence>
<comment type="subcellular location">
    <subcellularLocation>
        <location evidence="1 14">Cell outer membrane</location>
        <topology evidence="1 14">Multi-pass membrane protein</topology>
    </subcellularLocation>
</comment>
<dbReference type="InterPro" id="IPR036942">
    <property type="entry name" value="Beta-barrel_TonB_sf"/>
</dbReference>
<evidence type="ECO:0000256" key="13">
    <source>
        <dbReference type="ARBA" id="ARBA00023237"/>
    </source>
</evidence>
<sequence>MTVTVNRGVEQSAFDTPASVDVIEGTTLRNGQLQVNLSETLSRVPGLVAQNRQNYAQDLQISSRGFGARSTFGVRGIRLYVDGIPASGPDGQGQVSHFDLASAARLEVLRGPFSALYGNSSGGVISLFTEDGGPDTVATLSTAWGSDGVQRHNARLAGETGALQYHLSATRFRTDGWREHSAAERTTFNGKLKFRLGDDTRLTLVGNSVDMPDVQDPLGLSRAEFEADPRQATPAALLFNTRKSVRQEQLGLVLEHRLDASDSVQVTAYGGERSTVQFQSIPVAVQAPPTQPGGVIDLDRRYHGLDARWVHKARWFGTPATVTVGAALEEVREDRRGYENFVGSTLGVQGALRRDESNRARSFDQYLQAEWALSERWSASAGVRHSTVGMRSRDRFVGPGNGDDSGSVRFEAITPALGLVFHLNESVNLYAAAGRGFETPTLNEISYRPGGVPGLNFGLQEATSRQVEAGVKAKLGERWRMQAALFQARTTDEIVVLSNIAGRSVFQNAGATRREGVELSASGRWGQGWSAQLAATVLDARYQPGSAVPAGNRLPGVPRTSLFAELAWEHRPWGLQAALEWRRVGRVFVDDANSDAAPAAATANLRVSFNQEMGRWSLSEFIRVDNVTDKAYAGSVIVNEGNRRFFEPAPDRTWLVGVTGSYRF</sequence>
<evidence type="ECO:0000256" key="7">
    <source>
        <dbReference type="ARBA" id="ARBA00022729"/>
    </source>
</evidence>
<dbReference type="SUPFAM" id="SSF56935">
    <property type="entry name" value="Porins"/>
    <property type="match status" value="1"/>
</dbReference>
<accession>A0A6J4Q4A4</accession>
<feature type="domain" description="TonB-dependent receptor plug" evidence="17">
    <location>
        <begin position="14"/>
        <end position="124"/>
    </location>
</feature>
<evidence type="ECO:0000256" key="4">
    <source>
        <dbReference type="ARBA" id="ARBA00022452"/>
    </source>
</evidence>
<evidence type="ECO:0000256" key="11">
    <source>
        <dbReference type="ARBA" id="ARBA00023136"/>
    </source>
</evidence>
<dbReference type="EMBL" id="CADCUX010000587">
    <property type="protein sequence ID" value="CAA9432632.1"/>
    <property type="molecule type" value="Genomic_DNA"/>
</dbReference>